<reference evidence="1" key="1">
    <citation type="submission" date="2023-03" db="UniProtKB">
        <authorList>
            <consortium name="EnsemblPlants"/>
        </authorList>
    </citation>
    <scope>IDENTIFICATION</scope>
</reference>
<name>A0A9I9EEF9_CUCME</name>
<evidence type="ECO:0000313" key="1">
    <source>
        <dbReference type="EnsemblPlants" id="MELO3C032655.2.1"/>
    </source>
</evidence>
<accession>A0A9I9EEF9</accession>
<dbReference type="AlphaFoldDB" id="A0A9I9EEF9"/>
<dbReference type="EnsemblPlants" id="MELO3C032655.2.1">
    <property type="protein sequence ID" value="MELO3C032655.2.1"/>
    <property type="gene ID" value="MELO3C032655.2"/>
</dbReference>
<proteinExistence type="predicted"/>
<sequence>MCNFLDVGGIRQIRYVSAPFEIASSTKSLTFAVFTVRPSPFTIVFHLSKNAYQILYILFVRPTLSLTLPSPIICLPPSSTLSLSPYFYLSRLPLNLHFCKSQSTVSKTLSTSTLITSPCFLDLVGVVGDPEKIDSGNSEHVLYYLLELNYLQLSQFSCKVVQQRATQDQIAYFGQTPSQLLTVPHLRKKPLADVIVEKVERSDIPNIDKKNRLVVVKGKISRKDLRERIPWPNSEQRPTILHRD</sequence>
<protein>
    <submittedName>
        <fullName evidence="1">Uncharacterized protein</fullName>
    </submittedName>
</protein>
<organism evidence="1">
    <name type="scientific">Cucumis melo</name>
    <name type="common">Muskmelon</name>
    <dbReference type="NCBI Taxonomy" id="3656"/>
    <lineage>
        <taxon>Eukaryota</taxon>
        <taxon>Viridiplantae</taxon>
        <taxon>Streptophyta</taxon>
        <taxon>Embryophyta</taxon>
        <taxon>Tracheophyta</taxon>
        <taxon>Spermatophyta</taxon>
        <taxon>Magnoliopsida</taxon>
        <taxon>eudicotyledons</taxon>
        <taxon>Gunneridae</taxon>
        <taxon>Pentapetalae</taxon>
        <taxon>rosids</taxon>
        <taxon>fabids</taxon>
        <taxon>Cucurbitales</taxon>
        <taxon>Cucurbitaceae</taxon>
        <taxon>Benincaseae</taxon>
        <taxon>Cucumis</taxon>
    </lineage>
</organism>
<dbReference type="Gramene" id="MELO3C032655.2.1">
    <property type="protein sequence ID" value="MELO3C032655.2.1"/>
    <property type="gene ID" value="MELO3C032655.2"/>
</dbReference>